<dbReference type="InterPro" id="IPR000700">
    <property type="entry name" value="PAS-assoc_C"/>
</dbReference>
<dbReference type="SMART" id="SM00091">
    <property type="entry name" value="PAS"/>
    <property type="match status" value="2"/>
</dbReference>
<evidence type="ECO:0000256" key="10">
    <source>
        <dbReference type="ARBA" id="ARBA00022989"/>
    </source>
</evidence>
<dbReference type="InterPro" id="IPR013767">
    <property type="entry name" value="PAS_fold"/>
</dbReference>
<reference evidence="20 21" key="1">
    <citation type="submission" date="2019-06" db="EMBL/GenBank/DDBJ databases">
        <title>Whole genome sequence for Cellvibrionaceae sp. R142.</title>
        <authorList>
            <person name="Wang G."/>
        </authorList>
    </citation>
    <scope>NUCLEOTIDE SEQUENCE [LARGE SCALE GENOMIC DNA]</scope>
    <source>
        <strain evidence="20 21">R142</strain>
    </source>
</reference>
<dbReference type="SMART" id="SM00387">
    <property type="entry name" value="HATPase_c"/>
    <property type="match status" value="1"/>
</dbReference>
<dbReference type="SUPFAM" id="SSF55874">
    <property type="entry name" value="ATPase domain of HSP90 chaperone/DNA topoisomerase II/histidine kinase"/>
    <property type="match status" value="1"/>
</dbReference>
<evidence type="ECO:0000256" key="7">
    <source>
        <dbReference type="ARBA" id="ARBA00022741"/>
    </source>
</evidence>
<dbReference type="EMBL" id="VHSG01000008">
    <property type="protein sequence ID" value="TQV81149.1"/>
    <property type="molecule type" value="Genomic_DNA"/>
</dbReference>
<feature type="domain" description="PAC" evidence="18">
    <location>
        <begin position="508"/>
        <end position="558"/>
    </location>
</feature>
<dbReference type="Gene3D" id="1.10.287.130">
    <property type="match status" value="1"/>
</dbReference>
<dbReference type="Pfam" id="PF00989">
    <property type="entry name" value="PAS"/>
    <property type="match status" value="1"/>
</dbReference>
<dbReference type="InterPro" id="IPR003594">
    <property type="entry name" value="HATPase_dom"/>
</dbReference>
<dbReference type="EC" id="2.7.13.3" evidence="3"/>
<evidence type="ECO:0000256" key="12">
    <source>
        <dbReference type="ARBA" id="ARBA00023136"/>
    </source>
</evidence>
<name>A0A545TVA4_9GAMM</name>
<keyword evidence="12 15" id="KW-0472">Membrane</keyword>
<comment type="caution">
    <text evidence="20">The sequence shown here is derived from an EMBL/GenBank/DDBJ whole genome shotgun (WGS) entry which is preliminary data.</text>
</comment>
<evidence type="ECO:0000256" key="6">
    <source>
        <dbReference type="ARBA" id="ARBA00022692"/>
    </source>
</evidence>
<dbReference type="CDD" id="cd00082">
    <property type="entry name" value="HisKA"/>
    <property type="match status" value="1"/>
</dbReference>
<dbReference type="InterPro" id="IPR001610">
    <property type="entry name" value="PAC"/>
</dbReference>
<evidence type="ECO:0000256" key="13">
    <source>
        <dbReference type="ARBA" id="ARBA00059827"/>
    </source>
</evidence>
<keyword evidence="8" id="KW-0418">Kinase</keyword>
<dbReference type="InterPro" id="IPR035965">
    <property type="entry name" value="PAS-like_dom_sf"/>
</dbReference>
<dbReference type="SUPFAM" id="SSF47384">
    <property type="entry name" value="Homodimeric domain of signal transducing histidine kinase"/>
    <property type="match status" value="1"/>
</dbReference>
<comment type="subcellular location">
    <subcellularLocation>
        <location evidence="2">Membrane</location>
    </subcellularLocation>
</comment>
<dbReference type="PROSITE" id="PS50113">
    <property type="entry name" value="PAC"/>
    <property type="match status" value="2"/>
</dbReference>
<dbReference type="InterPro" id="IPR036097">
    <property type="entry name" value="HisK_dim/P_sf"/>
</dbReference>
<feature type="domain" description="PAS" evidence="17">
    <location>
        <begin position="329"/>
        <end position="375"/>
    </location>
</feature>
<evidence type="ECO:0000313" key="20">
    <source>
        <dbReference type="EMBL" id="TQV81149.1"/>
    </source>
</evidence>
<dbReference type="InterPro" id="IPR036890">
    <property type="entry name" value="HATPase_C_sf"/>
</dbReference>
<evidence type="ECO:0000256" key="9">
    <source>
        <dbReference type="ARBA" id="ARBA00022840"/>
    </source>
</evidence>
<evidence type="ECO:0000259" key="19">
    <source>
        <dbReference type="PROSITE" id="PS50839"/>
    </source>
</evidence>
<dbReference type="InterPro" id="IPR003661">
    <property type="entry name" value="HisK_dim/P_dom"/>
</dbReference>
<dbReference type="GO" id="GO:0005524">
    <property type="term" value="F:ATP binding"/>
    <property type="evidence" value="ECO:0007669"/>
    <property type="project" value="UniProtKB-KW"/>
</dbReference>
<feature type="domain" description="PAC" evidence="18">
    <location>
        <begin position="378"/>
        <end position="430"/>
    </location>
</feature>
<dbReference type="GO" id="GO:0006355">
    <property type="term" value="P:regulation of DNA-templated transcription"/>
    <property type="evidence" value="ECO:0007669"/>
    <property type="project" value="InterPro"/>
</dbReference>
<keyword evidence="6 15" id="KW-0812">Transmembrane</keyword>
<evidence type="ECO:0000256" key="3">
    <source>
        <dbReference type="ARBA" id="ARBA00012438"/>
    </source>
</evidence>
<evidence type="ECO:0000256" key="4">
    <source>
        <dbReference type="ARBA" id="ARBA00022553"/>
    </source>
</evidence>
<evidence type="ECO:0000256" key="5">
    <source>
        <dbReference type="ARBA" id="ARBA00022679"/>
    </source>
</evidence>
<keyword evidence="9" id="KW-0067">ATP-binding</keyword>
<dbReference type="SUPFAM" id="SSF55785">
    <property type="entry name" value="PYP-like sensor domain (PAS domain)"/>
    <property type="match status" value="2"/>
</dbReference>
<evidence type="ECO:0000259" key="18">
    <source>
        <dbReference type="PROSITE" id="PS50113"/>
    </source>
</evidence>
<dbReference type="GO" id="GO:0016020">
    <property type="term" value="C:membrane"/>
    <property type="evidence" value="ECO:0007669"/>
    <property type="project" value="UniProtKB-SubCell"/>
</dbReference>
<dbReference type="InterPro" id="IPR004358">
    <property type="entry name" value="Sig_transdc_His_kin-like_C"/>
</dbReference>
<dbReference type="Gene3D" id="3.30.450.350">
    <property type="entry name" value="CHASE domain"/>
    <property type="match status" value="1"/>
</dbReference>
<sequence>MPVLRQRWYRPLQHAWSKRRALWLALLAGALMAVAVAALRQSLNERAREHIGAATGYAGHTIELLIREDMAQRRAALARLAQRWTATGGMPRPLWEADAASYVADMPGVQAIEWADTDMRVRWIYPLAGNEAARGLHISPTHPARAAADAARASGTATVSQPFELAKGGPGIVAFAPVMRNGSFDGLVIIVVRLQAWLEQIFNRLQFEEHDARIFLTGQEVYHHHPPGEAAAARWQNPRAFTVQGLTWAAAVTPKREFVADIYTRRANLGLVVGLLLSLLVAAAVYLTVTARLRAFQLHDTASRLAGVFQNLPGMAYRCINKPSWPMEFVSEGCEHLSGYRRRDFETQRIFWGELIHPEDRPPIWQKVQRAIDARESFEIEYRIVTRENEERWMWERGRAVSVAADNGIHIEGIINDITDRKRAELALEEARAFSEAVVDTAAEAVITIDAGGAIETFNRAAQQMFGYSAQEIRGRNVRELMPDPYRGEHDHYMADYLTTGQPRMIGRDRDVEARRADGTVFPISLSVSELPHPPHHRFVGLIRDISRQRAAELEAREHRAQLAHVDRLNMLGEMATGIAHEINQPLTAISLFAQAGKRLFESGERDQVVDIFDKLSQHAQRAGNVIERMLTLARRGESAKEITDCNTLVTEVAKLAEVDARLMNITIEVNTGEGLPLVAVDAVQIQQVALNLLRNGMEAMRSTDCRHGRTIRLQTQPGADSGVQVAVVDSGCGVSKQAAEKIFSPFSTTKDSGLGLGLSICQAIISAHGGQLGFYNNTAAGATFFFSLPPANSSSTLQEA</sequence>
<dbReference type="PROSITE" id="PS50112">
    <property type="entry name" value="PAS"/>
    <property type="match status" value="2"/>
</dbReference>
<dbReference type="InterPro" id="IPR000014">
    <property type="entry name" value="PAS"/>
</dbReference>
<dbReference type="Pfam" id="PF00512">
    <property type="entry name" value="HisKA"/>
    <property type="match status" value="1"/>
</dbReference>
<evidence type="ECO:0000256" key="14">
    <source>
        <dbReference type="ARBA" id="ARBA00070616"/>
    </source>
</evidence>
<dbReference type="Pfam" id="PF08447">
    <property type="entry name" value="PAS_3"/>
    <property type="match status" value="1"/>
</dbReference>
<dbReference type="OrthoDB" id="1931120at2"/>
<feature type="domain" description="PAS" evidence="17">
    <location>
        <begin position="431"/>
        <end position="482"/>
    </location>
</feature>
<feature type="transmembrane region" description="Helical" evidence="15">
    <location>
        <begin position="269"/>
        <end position="289"/>
    </location>
</feature>
<keyword evidence="21" id="KW-1185">Reference proteome</keyword>
<feature type="domain" description="CHASE" evidence="19">
    <location>
        <begin position="121"/>
        <end position="205"/>
    </location>
</feature>
<keyword evidence="10 15" id="KW-1133">Transmembrane helix</keyword>
<evidence type="ECO:0000256" key="15">
    <source>
        <dbReference type="SAM" id="Phobius"/>
    </source>
</evidence>
<keyword evidence="5" id="KW-0808">Transferase</keyword>
<dbReference type="SMART" id="SM01079">
    <property type="entry name" value="CHASE"/>
    <property type="match status" value="1"/>
</dbReference>
<keyword evidence="7" id="KW-0547">Nucleotide-binding</keyword>
<dbReference type="InterPro" id="IPR005467">
    <property type="entry name" value="His_kinase_dom"/>
</dbReference>
<dbReference type="PANTHER" id="PTHR43065">
    <property type="entry name" value="SENSOR HISTIDINE KINASE"/>
    <property type="match status" value="1"/>
</dbReference>
<evidence type="ECO:0000256" key="1">
    <source>
        <dbReference type="ARBA" id="ARBA00000085"/>
    </source>
</evidence>
<dbReference type="GO" id="GO:0000155">
    <property type="term" value="F:phosphorelay sensor kinase activity"/>
    <property type="evidence" value="ECO:0007669"/>
    <property type="project" value="InterPro"/>
</dbReference>
<dbReference type="InterPro" id="IPR013655">
    <property type="entry name" value="PAS_fold_3"/>
</dbReference>
<gene>
    <name evidence="20" type="ORF">FKG94_08550</name>
</gene>
<evidence type="ECO:0000259" key="17">
    <source>
        <dbReference type="PROSITE" id="PS50112"/>
    </source>
</evidence>
<keyword evidence="11" id="KW-0902">Two-component regulatory system</keyword>
<dbReference type="InterPro" id="IPR042240">
    <property type="entry name" value="CHASE_sf"/>
</dbReference>
<dbReference type="AlphaFoldDB" id="A0A545TVA4"/>
<dbReference type="SMART" id="SM00086">
    <property type="entry name" value="PAC"/>
    <property type="match status" value="2"/>
</dbReference>
<dbReference type="PROSITE" id="PS50839">
    <property type="entry name" value="CHASE"/>
    <property type="match status" value="1"/>
</dbReference>
<dbReference type="Gene3D" id="3.30.565.10">
    <property type="entry name" value="Histidine kinase-like ATPase, C-terminal domain"/>
    <property type="match status" value="1"/>
</dbReference>
<evidence type="ECO:0000256" key="2">
    <source>
        <dbReference type="ARBA" id="ARBA00004370"/>
    </source>
</evidence>
<feature type="domain" description="Histidine kinase" evidence="16">
    <location>
        <begin position="578"/>
        <end position="793"/>
    </location>
</feature>
<evidence type="ECO:0000259" key="16">
    <source>
        <dbReference type="PROSITE" id="PS50109"/>
    </source>
</evidence>
<comment type="catalytic activity">
    <reaction evidence="1">
        <text>ATP + protein L-histidine = ADP + protein N-phospho-L-histidine.</text>
        <dbReference type="EC" id="2.7.13.3"/>
    </reaction>
</comment>
<dbReference type="PANTHER" id="PTHR43065:SF10">
    <property type="entry name" value="PEROXIDE STRESS-ACTIVATED HISTIDINE KINASE MAK3"/>
    <property type="match status" value="1"/>
</dbReference>
<evidence type="ECO:0000256" key="11">
    <source>
        <dbReference type="ARBA" id="ARBA00023012"/>
    </source>
</evidence>
<evidence type="ECO:0000313" key="21">
    <source>
        <dbReference type="Proteomes" id="UP000319732"/>
    </source>
</evidence>
<dbReference type="FunFam" id="3.30.450.20:FF:000060">
    <property type="entry name" value="Sensor protein FixL"/>
    <property type="match status" value="1"/>
</dbReference>
<dbReference type="RefSeq" id="WP_142903810.1">
    <property type="nucleotide sequence ID" value="NZ_ML660091.1"/>
</dbReference>
<protein>
    <recommendedName>
        <fullName evidence="14">Sensor protein FixL</fullName>
        <ecNumber evidence="3">2.7.13.3</ecNumber>
    </recommendedName>
</protein>
<proteinExistence type="predicted"/>
<comment type="function">
    <text evidence="13">Putative oxygen sensor; modulates the activity of FixJ, a transcriptional activator of nitrogen fixation fixK gene. FixL probably acts as a kinase that phosphorylates FixJ.</text>
</comment>
<dbReference type="SMART" id="SM00388">
    <property type="entry name" value="HisKA"/>
    <property type="match status" value="1"/>
</dbReference>
<dbReference type="Proteomes" id="UP000319732">
    <property type="component" value="Unassembled WGS sequence"/>
</dbReference>
<dbReference type="Gene3D" id="3.30.450.20">
    <property type="entry name" value="PAS domain"/>
    <property type="match status" value="2"/>
</dbReference>
<accession>A0A545TVA4</accession>
<dbReference type="PRINTS" id="PR00344">
    <property type="entry name" value="BCTRLSENSOR"/>
</dbReference>
<dbReference type="Pfam" id="PF03924">
    <property type="entry name" value="CHASE"/>
    <property type="match status" value="1"/>
</dbReference>
<dbReference type="Pfam" id="PF02518">
    <property type="entry name" value="HATPase_c"/>
    <property type="match status" value="1"/>
</dbReference>
<dbReference type="NCBIfam" id="TIGR00229">
    <property type="entry name" value="sensory_box"/>
    <property type="match status" value="2"/>
</dbReference>
<dbReference type="CDD" id="cd00130">
    <property type="entry name" value="PAS"/>
    <property type="match status" value="2"/>
</dbReference>
<dbReference type="InterPro" id="IPR006189">
    <property type="entry name" value="CHASE_dom"/>
</dbReference>
<keyword evidence="4" id="KW-0597">Phosphoprotein</keyword>
<organism evidence="20 21">
    <name type="scientific">Exilibacterium tricleocarpae</name>
    <dbReference type="NCBI Taxonomy" id="2591008"/>
    <lineage>
        <taxon>Bacteria</taxon>
        <taxon>Pseudomonadati</taxon>
        <taxon>Pseudomonadota</taxon>
        <taxon>Gammaproteobacteria</taxon>
        <taxon>Cellvibrionales</taxon>
        <taxon>Cellvibrionaceae</taxon>
        <taxon>Exilibacterium</taxon>
    </lineage>
</organism>
<evidence type="ECO:0000256" key="8">
    <source>
        <dbReference type="ARBA" id="ARBA00022777"/>
    </source>
</evidence>
<dbReference type="PROSITE" id="PS50109">
    <property type="entry name" value="HIS_KIN"/>
    <property type="match status" value="1"/>
</dbReference>